<accession>A0A0J6SB65</accession>
<evidence type="ECO:0000313" key="4">
    <source>
        <dbReference type="Proteomes" id="UP000035929"/>
    </source>
</evidence>
<dbReference type="Gene3D" id="3.40.50.1820">
    <property type="entry name" value="alpha/beta hydrolase"/>
    <property type="match status" value="1"/>
</dbReference>
<reference evidence="3 4" key="1">
    <citation type="submission" date="2015-03" db="EMBL/GenBank/DDBJ databases">
        <title>Genome sequencing of Methylobacterium aquaticum DSM16371 type strain.</title>
        <authorList>
            <person name="Chaudhry V."/>
            <person name="Patil P.B."/>
        </authorList>
    </citation>
    <scope>NUCLEOTIDE SEQUENCE [LARGE SCALE GENOMIC DNA]</scope>
    <source>
        <strain evidence="3 4">DSM 16371</strain>
    </source>
</reference>
<dbReference type="OrthoDB" id="8480037at2"/>
<protein>
    <recommendedName>
        <fullName evidence="2">Thioesterase domain-containing protein</fullName>
    </recommendedName>
</protein>
<dbReference type="EMBL" id="LABX01000162">
    <property type="protein sequence ID" value="KMO30914.1"/>
    <property type="molecule type" value="Genomic_DNA"/>
</dbReference>
<gene>
    <name evidence="3" type="ORF">VP06_20520</name>
</gene>
<dbReference type="PATRIC" id="fig|270351.6.peg.1829"/>
<name>A0A0J6SB65_9HYPH</name>
<dbReference type="SUPFAM" id="SSF53474">
    <property type="entry name" value="alpha/beta-Hydrolases"/>
    <property type="match status" value="1"/>
</dbReference>
<dbReference type="AlphaFoldDB" id="A0A0J6SB65"/>
<organism evidence="3 4">
    <name type="scientific">Methylobacterium aquaticum</name>
    <dbReference type="NCBI Taxonomy" id="270351"/>
    <lineage>
        <taxon>Bacteria</taxon>
        <taxon>Pseudomonadati</taxon>
        <taxon>Pseudomonadota</taxon>
        <taxon>Alphaproteobacteria</taxon>
        <taxon>Hyphomicrobiales</taxon>
        <taxon>Methylobacteriaceae</taxon>
        <taxon>Methylobacterium</taxon>
    </lineage>
</organism>
<dbReference type="PANTHER" id="PTHR11487">
    <property type="entry name" value="THIOESTERASE"/>
    <property type="match status" value="1"/>
</dbReference>
<comment type="similarity">
    <text evidence="1">Belongs to the thioesterase family.</text>
</comment>
<evidence type="ECO:0000256" key="1">
    <source>
        <dbReference type="ARBA" id="ARBA00007169"/>
    </source>
</evidence>
<dbReference type="Proteomes" id="UP000035929">
    <property type="component" value="Unassembled WGS sequence"/>
</dbReference>
<dbReference type="InterPro" id="IPR001031">
    <property type="entry name" value="Thioesterase"/>
</dbReference>
<sequence length="252" mass="26630">MESVAAGTASAWCLRFRQQVAGRVRLVCFPHAGGGGAAYHPFSRLLPAGTEVVAIVPPGREARMREAPLTSIVAMAEGAAAAIAALPPLPSFFFGHSMGAMLAFETARVLRRGGHPLPRRLFLSGRRAPGAPPEGETPISGLSADAFVAEMVRRYQGIPAAVLADRELLALLLPIMQADIRAVESYRDTPQAPLPVPVTLMGGRDDPQCTDAAWAGWLPLIAGPVEALRFPGGHFYLAEDRAPVMAALAARL</sequence>
<dbReference type="InterPro" id="IPR012223">
    <property type="entry name" value="TEII"/>
</dbReference>
<dbReference type="InterPro" id="IPR029058">
    <property type="entry name" value="AB_hydrolase_fold"/>
</dbReference>
<evidence type="ECO:0000259" key="2">
    <source>
        <dbReference type="Pfam" id="PF00975"/>
    </source>
</evidence>
<feature type="domain" description="Thioesterase" evidence="2">
    <location>
        <begin position="25"/>
        <end position="242"/>
    </location>
</feature>
<evidence type="ECO:0000313" key="3">
    <source>
        <dbReference type="EMBL" id="KMO30914.1"/>
    </source>
</evidence>
<comment type="caution">
    <text evidence="3">The sequence shown here is derived from an EMBL/GenBank/DDBJ whole genome shotgun (WGS) entry which is preliminary data.</text>
</comment>
<dbReference type="GO" id="GO:0008610">
    <property type="term" value="P:lipid biosynthetic process"/>
    <property type="evidence" value="ECO:0007669"/>
    <property type="project" value="TreeGrafter"/>
</dbReference>
<proteinExistence type="inferred from homology"/>
<dbReference type="Pfam" id="PF00975">
    <property type="entry name" value="Thioesterase"/>
    <property type="match status" value="1"/>
</dbReference>
<dbReference type="PANTHER" id="PTHR11487:SF0">
    <property type="entry name" value="S-ACYL FATTY ACID SYNTHASE THIOESTERASE, MEDIUM CHAIN"/>
    <property type="match status" value="1"/>
</dbReference>
<dbReference type="RefSeq" id="WP_048465622.1">
    <property type="nucleotide sequence ID" value="NZ_LABX01000162.1"/>
</dbReference>